<keyword evidence="5 11" id="KW-0472">Membrane</keyword>
<evidence type="ECO:0000259" key="12">
    <source>
        <dbReference type="PROSITE" id="PS50259"/>
    </source>
</evidence>
<keyword evidence="3 11" id="KW-1133">Transmembrane helix</keyword>
<evidence type="ECO:0000256" key="9">
    <source>
        <dbReference type="SAM" id="Coils"/>
    </source>
</evidence>
<protein>
    <submittedName>
        <fullName evidence="14">7 transmembrane sweet-taste receptor of 3 GCPR</fullName>
    </submittedName>
</protein>
<dbReference type="InterPro" id="IPR017978">
    <property type="entry name" value="GPCR_3_C"/>
</dbReference>
<dbReference type="GO" id="GO:0038039">
    <property type="term" value="C:G protein-coupled receptor heterodimeric complex"/>
    <property type="evidence" value="ECO:0007669"/>
    <property type="project" value="TreeGrafter"/>
</dbReference>
<feature type="compositionally biased region" description="Acidic residues" evidence="10">
    <location>
        <begin position="426"/>
        <end position="441"/>
    </location>
</feature>
<evidence type="ECO:0000256" key="2">
    <source>
        <dbReference type="ARBA" id="ARBA00022692"/>
    </source>
</evidence>
<dbReference type="AlphaFoldDB" id="A0A9K3LHC3"/>
<evidence type="ECO:0000256" key="8">
    <source>
        <dbReference type="ARBA" id="ARBA00023224"/>
    </source>
</evidence>
<evidence type="ECO:0000256" key="5">
    <source>
        <dbReference type="ARBA" id="ARBA00023136"/>
    </source>
</evidence>
<dbReference type="OrthoDB" id="43432at2759"/>
<feature type="domain" description="G-protein coupled receptors family 3 profile" evidence="12">
    <location>
        <begin position="706"/>
        <end position="895"/>
    </location>
</feature>
<feature type="coiled-coil region" evidence="9">
    <location>
        <begin position="974"/>
        <end position="1037"/>
    </location>
</feature>
<dbReference type="PANTHER" id="PTHR10519:SF20">
    <property type="entry name" value="G-PROTEIN COUPLED RECEPTOR 156-RELATED"/>
    <property type="match status" value="1"/>
</dbReference>
<feature type="transmembrane region" description="Helical" evidence="11">
    <location>
        <begin position="752"/>
        <end position="773"/>
    </location>
</feature>
<reference evidence="14" key="1">
    <citation type="journal article" date="2021" name="Sci. Rep.">
        <title>Diploid genomic architecture of Nitzschia inconspicua, an elite biomass production diatom.</title>
        <authorList>
            <person name="Oliver A."/>
            <person name="Podell S."/>
            <person name="Pinowska A."/>
            <person name="Traller J.C."/>
            <person name="Smith S.R."/>
            <person name="McClure R."/>
            <person name="Beliaev A."/>
            <person name="Bohutskyi P."/>
            <person name="Hill E.A."/>
            <person name="Rabines A."/>
            <person name="Zheng H."/>
            <person name="Allen L.Z."/>
            <person name="Kuo A."/>
            <person name="Grigoriev I.V."/>
            <person name="Allen A.E."/>
            <person name="Hazlebeck D."/>
            <person name="Allen E.E."/>
        </authorList>
    </citation>
    <scope>NUCLEOTIDE SEQUENCE</scope>
    <source>
        <strain evidence="14">Hildebrandi</strain>
    </source>
</reference>
<evidence type="ECO:0000313" key="13">
    <source>
        <dbReference type="EMBL" id="KAG7339697.1"/>
    </source>
</evidence>
<evidence type="ECO:0000313" key="15">
    <source>
        <dbReference type="Proteomes" id="UP000693970"/>
    </source>
</evidence>
<feature type="transmembrane region" description="Helical" evidence="11">
    <location>
        <begin position="806"/>
        <end position="830"/>
    </location>
</feature>
<feature type="compositionally biased region" description="Polar residues" evidence="10">
    <location>
        <begin position="1138"/>
        <end position="1148"/>
    </location>
</feature>
<dbReference type="EMBL" id="JAGRRH010000011">
    <property type="protein sequence ID" value="KAG7362374.1"/>
    <property type="molecule type" value="Genomic_DNA"/>
</dbReference>
<gene>
    <name evidence="13" type="ORF">IV203_024736</name>
    <name evidence="14" type="ORF">IV203_025258</name>
</gene>
<dbReference type="CDD" id="cd15047">
    <property type="entry name" value="7tmC_GABA-B-like"/>
    <property type="match status" value="1"/>
</dbReference>
<feature type="transmembrane region" description="Helical" evidence="11">
    <location>
        <begin position="870"/>
        <end position="892"/>
    </location>
</feature>
<accession>A0A9K3LHC3</accession>
<dbReference type="InterPro" id="IPR002455">
    <property type="entry name" value="GPCR3_GABA-B"/>
</dbReference>
<organism evidence="14 15">
    <name type="scientific">Nitzschia inconspicua</name>
    <dbReference type="NCBI Taxonomy" id="303405"/>
    <lineage>
        <taxon>Eukaryota</taxon>
        <taxon>Sar</taxon>
        <taxon>Stramenopiles</taxon>
        <taxon>Ochrophyta</taxon>
        <taxon>Bacillariophyta</taxon>
        <taxon>Bacillariophyceae</taxon>
        <taxon>Bacillariophycidae</taxon>
        <taxon>Bacillariales</taxon>
        <taxon>Bacillariaceae</taxon>
        <taxon>Nitzschia</taxon>
    </lineage>
</organism>
<evidence type="ECO:0000256" key="7">
    <source>
        <dbReference type="ARBA" id="ARBA00023180"/>
    </source>
</evidence>
<feature type="compositionally biased region" description="Low complexity" evidence="10">
    <location>
        <begin position="1094"/>
        <end position="1105"/>
    </location>
</feature>
<feature type="compositionally biased region" description="Low complexity" evidence="10">
    <location>
        <begin position="1161"/>
        <end position="1170"/>
    </location>
</feature>
<dbReference type="Pfam" id="PF01094">
    <property type="entry name" value="ANF_receptor"/>
    <property type="match status" value="1"/>
</dbReference>
<keyword evidence="4" id="KW-0297">G-protein coupled receptor</keyword>
<feature type="transmembrane region" description="Helical" evidence="11">
    <location>
        <begin position="670"/>
        <end position="689"/>
    </location>
</feature>
<reference evidence="14" key="2">
    <citation type="submission" date="2021-04" db="EMBL/GenBank/DDBJ databases">
        <authorList>
            <person name="Podell S."/>
        </authorList>
    </citation>
    <scope>NUCLEOTIDE SEQUENCE</scope>
    <source>
        <strain evidence="14">Hildebrandi</strain>
    </source>
</reference>
<feature type="compositionally biased region" description="Basic and acidic residues" evidence="10">
    <location>
        <begin position="1080"/>
        <end position="1090"/>
    </location>
</feature>
<feature type="transmembrane region" description="Helical" evidence="11">
    <location>
        <begin position="709"/>
        <end position="731"/>
    </location>
</feature>
<evidence type="ECO:0000256" key="4">
    <source>
        <dbReference type="ARBA" id="ARBA00023040"/>
    </source>
</evidence>
<evidence type="ECO:0000313" key="14">
    <source>
        <dbReference type="EMBL" id="KAG7362374.1"/>
    </source>
</evidence>
<proteinExistence type="predicted"/>
<evidence type="ECO:0000256" key="3">
    <source>
        <dbReference type="ARBA" id="ARBA00022989"/>
    </source>
</evidence>
<feature type="transmembrane region" description="Helical" evidence="11">
    <location>
        <begin position="842"/>
        <end position="864"/>
    </location>
</feature>
<dbReference type="PROSITE" id="PS50259">
    <property type="entry name" value="G_PROTEIN_RECEP_F3_4"/>
    <property type="match status" value="1"/>
</dbReference>
<evidence type="ECO:0000256" key="1">
    <source>
        <dbReference type="ARBA" id="ARBA00004141"/>
    </source>
</evidence>
<keyword evidence="9" id="KW-0175">Coiled coil</keyword>
<feature type="region of interest" description="Disordered" evidence="10">
    <location>
        <begin position="420"/>
        <end position="458"/>
    </location>
</feature>
<feature type="region of interest" description="Disordered" evidence="10">
    <location>
        <begin position="1138"/>
        <end position="1211"/>
    </location>
</feature>
<keyword evidence="8" id="KW-0807">Transducer</keyword>
<keyword evidence="6 14" id="KW-0675">Receptor</keyword>
<feature type="transmembrane region" description="Helical" evidence="11">
    <location>
        <begin position="637"/>
        <end position="658"/>
    </location>
</feature>
<dbReference type="GO" id="GO:0004965">
    <property type="term" value="F:G protein-coupled GABA receptor activity"/>
    <property type="evidence" value="ECO:0007669"/>
    <property type="project" value="InterPro"/>
</dbReference>
<name>A0A9K3LHC3_9STRA</name>
<dbReference type="EMBL" id="JAGRRH010000031">
    <property type="protein sequence ID" value="KAG7339697.1"/>
    <property type="molecule type" value="Genomic_DNA"/>
</dbReference>
<sequence>MNSLKLSSPIFPLLDFTENGPRVLSSLPVIDSFLADYHLHYPENVRRRSNSIVDLVDLRTSEDEYWDEDENATAAINLPHCHVVGMLPFTPFRNVSYANLATYEEAVAVALALQHLNTGNGSIIDELEGLECSNMAFTLEFLDTHFMPGMAIDDVFEFSSRSGRRQNEGLRPCSFVGAVRSAVTLPTSLLTGHRGFVQVSGSSTALQLDEKDQYPLFARTIPSDMDNVKPILEYFRYRLRVTHLAVLTMNEAYGQSIGQSIQMQAAELAPHMRISRITMDDGTREGVARALQELGQTNYRYVFAAVSTPEIYKELLEQAVDLELAGNGEHQWFFPESFYGTIEKNSFLPTDSKLVQAYTGVGIFSPTVIDNQSYDDYFPETERMDFSDITQRNKHNKFLEQMKNIRQIAEDIAYINQILPNRETGSEEEEEDTSESTDLEEERQAGNTAGIPSKNPILGEGGFGLNSPARLSLGRFSSRFSNLFSETHPFLNDPDFLNPVIHDSAAYIYDATILMGLSACQAIQHNNGEAFNGQEHFRYVTQTKFQGVTGEVVMNPYTGSRIFNSTTYKMVNLVEDFVNNTNGQAMIRFHTEVTDIYKGGMWDSRRPFIFNDGTATAPASLPPPDRNSNKILPGIRGLAWTFSSASISIAISFAFWTYRNRNTRVVKASQPFFLYLLCAGVVLVAGSTIPFSFDRHFAPRQACTRACLAAVWLLFVGVSVVFSSLFSKAYRINLIMRNATKFRRVTITVSQTLKPMAILLFLNVIILTVMTVLDPPQYRIVTVANSIDSFGRPREFYGQCSYQEQAWYFLALALLNGSILVLSVIQSWNARGLATEFSESKYLFLALTVTMIVVFVGAPVLVMARDTPNAILFLGSAINFVFCLNIILLMFIPKILFKEDGEGGKRTKISGLEEPADSRIGIFRKVPRASTEQNKKRLEHLTSNAMIRNSRPAYSEETQDSEGTGERILTTKSARELAKLVNRLQRLLDKKDAEIRMLKHQQEETLPTCPKRLRQNVKKIQDELTKAENEMFTLESHRLDQVPTQMSLELDEENPVMTSPSHDPQEENVIPPENQPSKADAPEVRSDNFGKVDLSSLSFPPSSSFEHSKNVLETDPSAQQQHSIFHVPNGLPISDSSEGTFQTSQLPNKGSKYLNTEPPCRSSNNSMSSLRESRHDEAVMTTISAGSSEELTKQGHEIIPPAAPLMTTGTW</sequence>
<evidence type="ECO:0000256" key="11">
    <source>
        <dbReference type="SAM" id="Phobius"/>
    </source>
</evidence>
<evidence type="ECO:0000256" key="6">
    <source>
        <dbReference type="ARBA" id="ARBA00023170"/>
    </source>
</evidence>
<dbReference type="Proteomes" id="UP000693970">
    <property type="component" value="Unassembled WGS sequence"/>
</dbReference>
<feature type="region of interest" description="Disordered" evidence="10">
    <location>
        <begin position="1052"/>
        <end position="1119"/>
    </location>
</feature>
<dbReference type="Pfam" id="PF00003">
    <property type="entry name" value="7tm_3"/>
    <property type="match status" value="1"/>
</dbReference>
<keyword evidence="2 11" id="KW-0812">Transmembrane</keyword>
<comment type="caution">
    <text evidence="14">The sequence shown here is derived from an EMBL/GenBank/DDBJ whole genome shotgun (WGS) entry which is preliminary data.</text>
</comment>
<dbReference type="PANTHER" id="PTHR10519">
    <property type="entry name" value="GABA-B RECEPTOR"/>
    <property type="match status" value="1"/>
</dbReference>
<evidence type="ECO:0000256" key="10">
    <source>
        <dbReference type="SAM" id="MobiDB-lite"/>
    </source>
</evidence>
<keyword evidence="15" id="KW-1185">Reference proteome</keyword>
<dbReference type="InterPro" id="IPR001828">
    <property type="entry name" value="ANF_lig-bd_rcpt"/>
</dbReference>
<keyword evidence="7" id="KW-0325">Glycoprotein</keyword>
<comment type="subcellular location">
    <subcellularLocation>
        <location evidence="1">Membrane</location>
        <topology evidence="1">Multi-pass membrane protein</topology>
    </subcellularLocation>
</comment>